<evidence type="ECO:0000256" key="1">
    <source>
        <dbReference type="ARBA" id="ARBA00004123"/>
    </source>
</evidence>
<reference evidence="3" key="1">
    <citation type="journal article" date="2014" name="Nat. Genet.">
        <title>Genome and transcriptome of the porcine whipworm Trichuris suis.</title>
        <authorList>
            <person name="Jex A.R."/>
            <person name="Nejsum P."/>
            <person name="Schwarz E.M."/>
            <person name="Hu L."/>
            <person name="Young N.D."/>
            <person name="Hall R.S."/>
            <person name="Korhonen P.K."/>
            <person name="Liao S."/>
            <person name="Thamsborg S."/>
            <person name="Xia J."/>
            <person name="Xu P."/>
            <person name="Wang S."/>
            <person name="Scheerlinck J.P."/>
            <person name="Hofmann A."/>
            <person name="Sternberg P.W."/>
            <person name="Wang J."/>
            <person name="Gasser R.B."/>
        </authorList>
    </citation>
    <scope>NUCLEOTIDE SEQUENCE [LARGE SCALE GENOMIC DNA]</scope>
    <source>
        <strain evidence="3">DCEP-RM93F</strain>
    </source>
</reference>
<evidence type="ECO:0000313" key="3">
    <source>
        <dbReference type="EMBL" id="KFD64655.1"/>
    </source>
</evidence>
<evidence type="ECO:0000259" key="2">
    <source>
        <dbReference type="Pfam" id="PF23055"/>
    </source>
</evidence>
<accession>A0A085N5A9</accession>
<protein>
    <recommendedName>
        <fullName evidence="2">DUF7041 domain-containing protein</fullName>
    </recommendedName>
</protein>
<sequence length="307" mass="35255">MHAVHAAYTYAEQVELLKKLNRGLSVRRLSEEYAVGVSTIYDLSKQKDKLLEFCIESDERRLLKSRKTLHRAVKLPPFWPAVPQLWFAQAEAQFSLRAITSQQTKFNYVISSLSWEYAAEVRDLILSPPATQPYDTQRTMRTAASEQRRLQQLLSAEDLGDRKPTQLLRHMQQLLGSKIRSVDDALFRELFLQRLPCSVRMILASSTETMNVQTLAEIADRILEATPTTVLTVNTVADDDFRHLRQEVDKLKKRIVRIQSTKTQRKANKDHDNTDSQGVCWYHQCYGSKAKNCKAPCSYAGNSLTRH</sequence>
<dbReference type="PANTHER" id="PTHR33327">
    <property type="entry name" value="ENDONUCLEASE"/>
    <property type="match status" value="1"/>
</dbReference>
<gene>
    <name evidence="3" type="ORF">M514_07846</name>
</gene>
<dbReference type="PANTHER" id="PTHR33327:SF3">
    <property type="entry name" value="RNA-DIRECTED DNA POLYMERASE"/>
    <property type="match status" value="1"/>
</dbReference>
<dbReference type="Proteomes" id="UP000030758">
    <property type="component" value="Unassembled WGS sequence"/>
</dbReference>
<organism evidence="3">
    <name type="scientific">Trichuris suis</name>
    <name type="common">pig whipworm</name>
    <dbReference type="NCBI Taxonomy" id="68888"/>
    <lineage>
        <taxon>Eukaryota</taxon>
        <taxon>Metazoa</taxon>
        <taxon>Ecdysozoa</taxon>
        <taxon>Nematoda</taxon>
        <taxon>Enoplea</taxon>
        <taxon>Dorylaimia</taxon>
        <taxon>Trichinellida</taxon>
        <taxon>Trichuridae</taxon>
        <taxon>Trichuris</taxon>
    </lineage>
</organism>
<dbReference type="SUPFAM" id="SSF46689">
    <property type="entry name" value="Homeodomain-like"/>
    <property type="match status" value="1"/>
</dbReference>
<dbReference type="AlphaFoldDB" id="A0A085N5A9"/>
<dbReference type="InterPro" id="IPR009057">
    <property type="entry name" value="Homeodomain-like_sf"/>
</dbReference>
<feature type="domain" description="DUF7041" evidence="2">
    <location>
        <begin position="75"/>
        <end position="154"/>
    </location>
</feature>
<dbReference type="GO" id="GO:0005634">
    <property type="term" value="C:nucleus"/>
    <property type="evidence" value="ECO:0007669"/>
    <property type="project" value="UniProtKB-SubCell"/>
</dbReference>
<dbReference type="EMBL" id="KL367552">
    <property type="protein sequence ID" value="KFD64655.1"/>
    <property type="molecule type" value="Genomic_DNA"/>
</dbReference>
<dbReference type="InterPro" id="IPR055469">
    <property type="entry name" value="DUF7041"/>
</dbReference>
<dbReference type="Pfam" id="PF23055">
    <property type="entry name" value="DUF7041"/>
    <property type="match status" value="1"/>
</dbReference>
<proteinExistence type="predicted"/>
<comment type="subcellular location">
    <subcellularLocation>
        <location evidence="1">Nucleus</location>
    </subcellularLocation>
</comment>
<name>A0A085N5A9_9BILA</name>